<feature type="coiled-coil region" evidence="1">
    <location>
        <begin position="74"/>
        <end position="101"/>
    </location>
</feature>
<keyword evidence="4" id="KW-1185">Reference proteome</keyword>
<name>A0A183CY75_9BILA</name>
<sequence>MLLQLFCVSIILMNTKFTCAQTESSTGSAAPQQLPFTLPTLPPLKFHAPWEIPPRIELLAYRKKRQTPQEVAAANQIRKELEILEKRRKNIAAERAKLQEKGS</sequence>
<evidence type="ECO:0000313" key="5">
    <source>
        <dbReference type="WBParaSite" id="GPUH_0000141901-mRNA-1"/>
    </source>
</evidence>
<gene>
    <name evidence="3" type="ORF">GPUH_LOCUS1416</name>
</gene>
<evidence type="ECO:0000256" key="2">
    <source>
        <dbReference type="SAM" id="SignalP"/>
    </source>
</evidence>
<keyword evidence="2" id="KW-0732">Signal</keyword>
<evidence type="ECO:0000256" key="1">
    <source>
        <dbReference type="SAM" id="Coils"/>
    </source>
</evidence>
<dbReference type="WBParaSite" id="GPUH_0000141901-mRNA-1">
    <property type="protein sequence ID" value="GPUH_0000141901-mRNA-1"/>
    <property type="gene ID" value="GPUH_0000141901"/>
</dbReference>
<feature type="chain" id="PRO_5043138494" evidence="2">
    <location>
        <begin position="21"/>
        <end position="103"/>
    </location>
</feature>
<evidence type="ECO:0000313" key="4">
    <source>
        <dbReference type="Proteomes" id="UP000271098"/>
    </source>
</evidence>
<reference evidence="5" key="1">
    <citation type="submission" date="2016-06" db="UniProtKB">
        <authorList>
            <consortium name="WormBaseParasite"/>
        </authorList>
    </citation>
    <scope>IDENTIFICATION</scope>
</reference>
<dbReference type="AlphaFoldDB" id="A0A183CY75"/>
<protein>
    <submittedName>
        <fullName evidence="3 5">Uncharacterized protein</fullName>
    </submittedName>
</protein>
<accession>A0A183CY75</accession>
<feature type="signal peptide" evidence="2">
    <location>
        <begin position="1"/>
        <end position="20"/>
    </location>
</feature>
<proteinExistence type="predicted"/>
<organism evidence="5">
    <name type="scientific">Gongylonema pulchrum</name>
    <dbReference type="NCBI Taxonomy" id="637853"/>
    <lineage>
        <taxon>Eukaryota</taxon>
        <taxon>Metazoa</taxon>
        <taxon>Ecdysozoa</taxon>
        <taxon>Nematoda</taxon>
        <taxon>Chromadorea</taxon>
        <taxon>Rhabditida</taxon>
        <taxon>Spirurina</taxon>
        <taxon>Spiruromorpha</taxon>
        <taxon>Spiruroidea</taxon>
        <taxon>Gongylonematidae</taxon>
        <taxon>Gongylonema</taxon>
    </lineage>
</organism>
<evidence type="ECO:0000313" key="3">
    <source>
        <dbReference type="EMBL" id="VDK30000.1"/>
    </source>
</evidence>
<dbReference type="Proteomes" id="UP000271098">
    <property type="component" value="Unassembled WGS sequence"/>
</dbReference>
<reference evidence="3 4" key="2">
    <citation type="submission" date="2018-11" db="EMBL/GenBank/DDBJ databases">
        <authorList>
            <consortium name="Pathogen Informatics"/>
        </authorList>
    </citation>
    <scope>NUCLEOTIDE SEQUENCE [LARGE SCALE GENOMIC DNA]</scope>
</reference>
<keyword evidence="1" id="KW-0175">Coiled coil</keyword>
<dbReference type="EMBL" id="UYRT01001703">
    <property type="protein sequence ID" value="VDK30000.1"/>
    <property type="molecule type" value="Genomic_DNA"/>
</dbReference>